<accession>A0A2N0ZDW6</accession>
<dbReference type="SUPFAM" id="SSF53850">
    <property type="entry name" value="Periplasmic binding protein-like II"/>
    <property type="match status" value="1"/>
</dbReference>
<comment type="caution">
    <text evidence="2">The sequence shown here is derived from an EMBL/GenBank/DDBJ whole genome shotgun (WGS) entry which is preliminary data.</text>
</comment>
<sequence length="122" mass="14233">MIPKDFHAVNLSPKYSCSWRPIFEEYLYKEGKGDFFKIELPSIEAIKKCILCGLGKCMLPHFTINKEMENGEFSGEKLNKTKSPIAIYIATHKNKWRSINLNTFIDYLNNYQKTNKKYTVPS</sequence>
<dbReference type="EMBL" id="PISD01000039">
    <property type="protein sequence ID" value="PKG27698.1"/>
    <property type="molecule type" value="Genomic_DNA"/>
</dbReference>
<organism evidence="2 3">
    <name type="scientific">Cytobacillus horneckiae</name>
    <dbReference type="NCBI Taxonomy" id="549687"/>
    <lineage>
        <taxon>Bacteria</taxon>
        <taxon>Bacillati</taxon>
        <taxon>Bacillota</taxon>
        <taxon>Bacilli</taxon>
        <taxon>Bacillales</taxon>
        <taxon>Bacillaceae</taxon>
        <taxon>Cytobacillus</taxon>
    </lineage>
</organism>
<proteinExistence type="predicted"/>
<keyword evidence="3" id="KW-1185">Reference proteome</keyword>
<reference evidence="2 3" key="1">
    <citation type="journal article" date="2010" name="Int. J. Syst. Evol. Microbiol.">
        <title>Bacillus horneckiae sp. nov., isolated from a spacecraft-assembly clean room.</title>
        <authorList>
            <person name="Vaishampayan P."/>
            <person name="Probst A."/>
            <person name="Krishnamurthi S."/>
            <person name="Ghosh S."/>
            <person name="Osman S."/>
            <person name="McDowall A."/>
            <person name="Ruckmani A."/>
            <person name="Mayilraj S."/>
            <person name="Venkateswaran K."/>
        </authorList>
    </citation>
    <scope>NUCLEOTIDE SEQUENCE [LARGE SCALE GENOMIC DNA]</scope>
    <source>
        <strain evidence="3">1PO1SC</strain>
    </source>
</reference>
<feature type="domain" description="LysR substrate-binding" evidence="1">
    <location>
        <begin position="17"/>
        <end position="110"/>
    </location>
</feature>
<dbReference type="Proteomes" id="UP000233343">
    <property type="component" value="Unassembled WGS sequence"/>
</dbReference>
<protein>
    <recommendedName>
        <fullName evidence="1">LysR substrate-binding domain-containing protein</fullName>
    </recommendedName>
</protein>
<evidence type="ECO:0000259" key="1">
    <source>
        <dbReference type="Pfam" id="PF03466"/>
    </source>
</evidence>
<gene>
    <name evidence="2" type="ORF">CWS20_17490</name>
</gene>
<evidence type="ECO:0000313" key="2">
    <source>
        <dbReference type="EMBL" id="PKG27698.1"/>
    </source>
</evidence>
<dbReference type="AlphaFoldDB" id="A0A2N0ZDW6"/>
<dbReference type="InterPro" id="IPR005119">
    <property type="entry name" value="LysR_subst-bd"/>
</dbReference>
<dbReference type="RefSeq" id="WP_101226356.1">
    <property type="nucleotide sequence ID" value="NZ_JAFDQP010000001.1"/>
</dbReference>
<dbReference type="Gene3D" id="3.40.190.290">
    <property type="match status" value="1"/>
</dbReference>
<evidence type="ECO:0000313" key="3">
    <source>
        <dbReference type="Proteomes" id="UP000233343"/>
    </source>
</evidence>
<dbReference type="Pfam" id="PF03466">
    <property type="entry name" value="LysR_substrate"/>
    <property type="match status" value="1"/>
</dbReference>
<name>A0A2N0ZDW6_9BACI</name>